<dbReference type="PANTHER" id="PTHR33154">
    <property type="entry name" value="TRANSCRIPTIONAL REGULATOR, ARSR FAMILY"/>
    <property type="match status" value="1"/>
</dbReference>
<dbReference type="CDD" id="cd00090">
    <property type="entry name" value="HTH_ARSR"/>
    <property type="match status" value="1"/>
</dbReference>
<gene>
    <name evidence="5" type="ORF">CE561_02380</name>
</gene>
<accession>A0A231VLN0</accession>
<dbReference type="GO" id="GO:0003700">
    <property type="term" value="F:DNA-binding transcription factor activity"/>
    <property type="evidence" value="ECO:0007669"/>
    <property type="project" value="InterPro"/>
</dbReference>
<comment type="caution">
    <text evidence="5">The sequence shown here is derived from an EMBL/GenBank/DDBJ whole genome shotgun (WGS) entry which is preliminary data.</text>
</comment>
<dbReference type="GO" id="GO:0003677">
    <property type="term" value="F:DNA binding"/>
    <property type="evidence" value="ECO:0007669"/>
    <property type="project" value="UniProtKB-KW"/>
</dbReference>
<keyword evidence="2" id="KW-0238">DNA-binding</keyword>
<dbReference type="EMBL" id="NKHD01000006">
    <property type="protein sequence ID" value="OXT09018.1"/>
    <property type="molecule type" value="Genomic_DNA"/>
</dbReference>
<dbReference type="Proteomes" id="UP000215301">
    <property type="component" value="Unassembled WGS sequence"/>
</dbReference>
<evidence type="ECO:0000256" key="2">
    <source>
        <dbReference type="ARBA" id="ARBA00023125"/>
    </source>
</evidence>
<dbReference type="PRINTS" id="PR00778">
    <property type="entry name" value="HTHARSR"/>
</dbReference>
<dbReference type="PANTHER" id="PTHR33154:SF18">
    <property type="entry name" value="ARSENICAL RESISTANCE OPERON REPRESSOR"/>
    <property type="match status" value="1"/>
</dbReference>
<dbReference type="SUPFAM" id="SSF46785">
    <property type="entry name" value="Winged helix' DNA-binding domain"/>
    <property type="match status" value="1"/>
</dbReference>
<organism evidence="5 6">
    <name type="scientific">Thermoanaerobacterium thermosaccharolyticum</name>
    <name type="common">Clostridium thermosaccharolyticum</name>
    <dbReference type="NCBI Taxonomy" id="1517"/>
    <lineage>
        <taxon>Bacteria</taxon>
        <taxon>Bacillati</taxon>
        <taxon>Bacillota</taxon>
        <taxon>Clostridia</taxon>
        <taxon>Thermoanaerobacterales</taxon>
        <taxon>Thermoanaerobacteraceae</taxon>
        <taxon>Thermoanaerobacterium</taxon>
    </lineage>
</organism>
<dbReference type="GeneID" id="93863472"/>
<dbReference type="SMART" id="SM00418">
    <property type="entry name" value="HTH_ARSR"/>
    <property type="match status" value="1"/>
</dbReference>
<evidence type="ECO:0000256" key="1">
    <source>
        <dbReference type="ARBA" id="ARBA00023015"/>
    </source>
</evidence>
<dbReference type="InterPro" id="IPR036388">
    <property type="entry name" value="WH-like_DNA-bd_sf"/>
</dbReference>
<dbReference type="RefSeq" id="WP_013297119.1">
    <property type="nucleotide sequence ID" value="NZ_JAMKCR010000005.1"/>
</dbReference>
<keyword evidence="1" id="KW-0805">Transcription regulation</keyword>
<dbReference type="InterPro" id="IPR051081">
    <property type="entry name" value="HTH_MetalResp_TranReg"/>
</dbReference>
<dbReference type="OMA" id="MNTHEEA"/>
<dbReference type="NCBIfam" id="NF033788">
    <property type="entry name" value="HTH_metalloreg"/>
    <property type="match status" value="1"/>
</dbReference>
<sequence>MNINDIFKALGDENRLRIINLLSKGKLCVCDIEAILMMTQSNVSRHLNKLKNVGIISSEKKSQWVYYSIDNNFVNKHKMLYEYLINSFNNIPQFITDNENFEKYKNREQSCKNPSKSNYLPY</sequence>
<dbReference type="AlphaFoldDB" id="A0A231VLN0"/>
<dbReference type="Pfam" id="PF01022">
    <property type="entry name" value="HTH_5"/>
    <property type="match status" value="1"/>
</dbReference>
<evidence type="ECO:0000313" key="5">
    <source>
        <dbReference type="EMBL" id="OXT09018.1"/>
    </source>
</evidence>
<dbReference type="Gene3D" id="1.10.10.10">
    <property type="entry name" value="Winged helix-like DNA-binding domain superfamily/Winged helix DNA-binding domain"/>
    <property type="match status" value="1"/>
</dbReference>
<dbReference type="InterPro" id="IPR011991">
    <property type="entry name" value="ArsR-like_HTH"/>
</dbReference>
<evidence type="ECO:0000259" key="4">
    <source>
        <dbReference type="PROSITE" id="PS50987"/>
    </source>
</evidence>
<keyword evidence="3" id="KW-0804">Transcription</keyword>
<dbReference type="PROSITE" id="PS00846">
    <property type="entry name" value="HTH_ARSR_1"/>
    <property type="match status" value="1"/>
</dbReference>
<dbReference type="PROSITE" id="PS50987">
    <property type="entry name" value="HTH_ARSR_2"/>
    <property type="match status" value="1"/>
</dbReference>
<evidence type="ECO:0000313" key="6">
    <source>
        <dbReference type="Proteomes" id="UP000215301"/>
    </source>
</evidence>
<dbReference type="InterPro" id="IPR018334">
    <property type="entry name" value="ArsR_HTH"/>
</dbReference>
<dbReference type="InterPro" id="IPR036390">
    <property type="entry name" value="WH_DNA-bd_sf"/>
</dbReference>
<name>A0A231VLN0_THETR</name>
<dbReference type="InterPro" id="IPR001845">
    <property type="entry name" value="HTH_ArsR_DNA-bd_dom"/>
</dbReference>
<proteinExistence type="predicted"/>
<protein>
    <submittedName>
        <fullName evidence="5">Transcriptional regulator</fullName>
    </submittedName>
</protein>
<feature type="domain" description="HTH arsR-type" evidence="4">
    <location>
        <begin position="1"/>
        <end position="89"/>
    </location>
</feature>
<reference evidence="5 6" key="1">
    <citation type="submission" date="2017-06" db="EMBL/GenBank/DDBJ databases">
        <title>Isolation and characterization of a thermophilic and butanogenic Thermoanaerobacterium thermosaccharolyticum M5 capable of efficient degradation of hemicellulose.</title>
        <authorList>
            <person name="Xin F."/>
            <person name="Jiang Y."/>
        </authorList>
    </citation>
    <scope>NUCLEOTIDE SEQUENCE [LARGE SCALE GENOMIC DNA]</scope>
    <source>
        <strain evidence="5 6">M5</strain>
    </source>
</reference>
<evidence type="ECO:0000256" key="3">
    <source>
        <dbReference type="ARBA" id="ARBA00023163"/>
    </source>
</evidence>